<dbReference type="EMBL" id="PDDY01000004">
    <property type="protein sequence ID" value="PEH38894.1"/>
    <property type="molecule type" value="Genomic_DNA"/>
</dbReference>
<dbReference type="InterPro" id="IPR039420">
    <property type="entry name" value="WalR-like"/>
</dbReference>
<evidence type="ECO:0000256" key="6">
    <source>
        <dbReference type="PROSITE-ProRule" id="PRU00169"/>
    </source>
</evidence>
<dbReference type="SMART" id="SM00448">
    <property type="entry name" value="REC"/>
    <property type="match status" value="1"/>
</dbReference>
<dbReference type="InterPro" id="IPR016032">
    <property type="entry name" value="Sig_transdc_resp-reg_C-effctor"/>
</dbReference>
<evidence type="ECO:0000259" key="8">
    <source>
        <dbReference type="PROSITE" id="PS50110"/>
    </source>
</evidence>
<keyword evidence="5" id="KW-0804">Transcription</keyword>
<dbReference type="Proteomes" id="UP000220629">
    <property type="component" value="Unassembled WGS sequence"/>
</dbReference>
<evidence type="ECO:0000256" key="4">
    <source>
        <dbReference type="ARBA" id="ARBA00023125"/>
    </source>
</evidence>
<keyword evidence="4 7" id="KW-0238">DNA-binding</keyword>
<dbReference type="Gene3D" id="1.10.10.10">
    <property type="entry name" value="Winged helix-like DNA-binding domain superfamily/Winged helix DNA-binding domain"/>
    <property type="match status" value="1"/>
</dbReference>
<dbReference type="CDD" id="cd00383">
    <property type="entry name" value="trans_reg_C"/>
    <property type="match status" value="1"/>
</dbReference>
<keyword evidence="3" id="KW-0805">Transcription regulation</keyword>
<dbReference type="InterPro" id="IPR001867">
    <property type="entry name" value="OmpR/PhoB-type_DNA-bd"/>
</dbReference>
<evidence type="ECO:0000313" key="11">
    <source>
        <dbReference type="Proteomes" id="UP000220629"/>
    </source>
</evidence>
<accession>A0A2A7S5B5</accession>
<dbReference type="RefSeq" id="WP_098154230.1">
    <property type="nucleotide sequence ID" value="NZ_CADEQH010000026.1"/>
</dbReference>
<evidence type="ECO:0000259" key="9">
    <source>
        <dbReference type="PROSITE" id="PS51755"/>
    </source>
</evidence>
<comment type="caution">
    <text evidence="10">The sequence shown here is derived from an EMBL/GenBank/DDBJ whole genome shotgun (WGS) entry which is preliminary data.</text>
</comment>
<dbReference type="Pfam" id="PF00072">
    <property type="entry name" value="Response_reg"/>
    <property type="match status" value="1"/>
</dbReference>
<name>A0A2A7S5B5_BURGA</name>
<evidence type="ECO:0000313" key="10">
    <source>
        <dbReference type="EMBL" id="PEH38894.1"/>
    </source>
</evidence>
<dbReference type="InterPro" id="IPR001789">
    <property type="entry name" value="Sig_transdc_resp-reg_receiver"/>
</dbReference>
<dbReference type="PROSITE" id="PS51755">
    <property type="entry name" value="OMPR_PHOB"/>
    <property type="match status" value="1"/>
</dbReference>
<dbReference type="Gene3D" id="3.40.50.2300">
    <property type="match status" value="1"/>
</dbReference>
<dbReference type="Pfam" id="PF00486">
    <property type="entry name" value="Trans_reg_C"/>
    <property type="match status" value="1"/>
</dbReference>
<gene>
    <name evidence="10" type="ORF">CRM94_31685</name>
</gene>
<dbReference type="SUPFAM" id="SSF52172">
    <property type="entry name" value="CheY-like"/>
    <property type="match status" value="1"/>
</dbReference>
<organism evidence="10 11">
    <name type="scientific">Burkholderia gladioli</name>
    <name type="common">Pseudomonas marginata</name>
    <name type="synonym">Phytomonas marginata</name>
    <dbReference type="NCBI Taxonomy" id="28095"/>
    <lineage>
        <taxon>Bacteria</taxon>
        <taxon>Pseudomonadati</taxon>
        <taxon>Pseudomonadota</taxon>
        <taxon>Betaproteobacteria</taxon>
        <taxon>Burkholderiales</taxon>
        <taxon>Burkholderiaceae</taxon>
        <taxon>Burkholderia</taxon>
    </lineage>
</organism>
<dbReference type="PANTHER" id="PTHR48111:SF1">
    <property type="entry name" value="TWO-COMPONENT RESPONSE REGULATOR ORR33"/>
    <property type="match status" value="1"/>
</dbReference>
<dbReference type="GO" id="GO:0032993">
    <property type="term" value="C:protein-DNA complex"/>
    <property type="evidence" value="ECO:0007669"/>
    <property type="project" value="TreeGrafter"/>
</dbReference>
<feature type="domain" description="Response regulatory" evidence="8">
    <location>
        <begin position="24"/>
        <end position="138"/>
    </location>
</feature>
<evidence type="ECO:0000256" key="3">
    <source>
        <dbReference type="ARBA" id="ARBA00023015"/>
    </source>
</evidence>
<evidence type="ECO:0000256" key="2">
    <source>
        <dbReference type="ARBA" id="ARBA00023012"/>
    </source>
</evidence>
<reference evidence="11" key="1">
    <citation type="submission" date="2017-09" db="EMBL/GenBank/DDBJ databases">
        <title>FDA dAtabase for Regulatory Grade micrObial Sequences (FDA-ARGOS): Supporting development and validation of Infectious Disease Dx tests.</title>
        <authorList>
            <person name="Minogue T."/>
            <person name="Wolcott M."/>
            <person name="Wasieloski L."/>
            <person name="Aguilar W."/>
            <person name="Moore D."/>
            <person name="Tallon L."/>
            <person name="Sadzewicz L."/>
            <person name="Ott S."/>
            <person name="Zhao X."/>
            <person name="Nagaraj S."/>
            <person name="Vavikolanu K."/>
            <person name="Aluvathingal J."/>
            <person name="Nadendla S."/>
            <person name="Sichtig H."/>
        </authorList>
    </citation>
    <scope>NUCLEOTIDE SEQUENCE [LARGE SCALE GENOMIC DNA]</scope>
    <source>
        <strain evidence="11">FDAARGOS_390</strain>
    </source>
</reference>
<dbReference type="SUPFAM" id="SSF46894">
    <property type="entry name" value="C-terminal effector domain of the bipartite response regulators"/>
    <property type="match status" value="1"/>
</dbReference>
<dbReference type="AlphaFoldDB" id="A0A2A7S5B5"/>
<dbReference type="GO" id="GO:0006355">
    <property type="term" value="P:regulation of DNA-templated transcription"/>
    <property type="evidence" value="ECO:0007669"/>
    <property type="project" value="InterPro"/>
</dbReference>
<keyword evidence="2" id="KW-0902">Two-component regulatory system</keyword>
<dbReference type="GO" id="GO:0000156">
    <property type="term" value="F:phosphorelay response regulator activity"/>
    <property type="evidence" value="ECO:0007669"/>
    <property type="project" value="TreeGrafter"/>
</dbReference>
<comment type="caution">
    <text evidence="6">Lacks conserved residue(s) required for the propagation of feature annotation.</text>
</comment>
<evidence type="ECO:0000256" key="5">
    <source>
        <dbReference type="ARBA" id="ARBA00023163"/>
    </source>
</evidence>
<sequence>MMSVPISYQSDWRGAARQDANIGRILLVEHDDKVARRITASLHQEGWWVEHARVAHDALHRTIGGAYRLIIVAFDMPGINGMTLITAWRAIGMSAPILALDAASDTDRCVRMLRSGADDYLSFPFVDEELAARVMALHRRQSRVRPSSSAEPMPQLHAPGITLDRIRRVALIDSTLVMLRPTEFRLLEFMMLNPQRTVTRRMILEAVWQRNFDPGTNVVEVHIKQLRNKLYDRDGSRFIRTVRGAGYYFIGKTFHQPCSSSWLVGSHAN</sequence>
<protein>
    <submittedName>
        <fullName evidence="10">DNA-binding response regulator</fullName>
    </submittedName>
</protein>
<keyword evidence="1" id="KW-0597">Phosphoprotein</keyword>
<dbReference type="GO" id="GO:0005829">
    <property type="term" value="C:cytosol"/>
    <property type="evidence" value="ECO:0007669"/>
    <property type="project" value="TreeGrafter"/>
</dbReference>
<dbReference type="GO" id="GO:0000976">
    <property type="term" value="F:transcription cis-regulatory region binding"/>
    <property type="evidence" value="ECO:0007669"/>
    <property type="project" value="TreeGrafter"/>
</dbReference>
<dbReference type="PANTHER" id="PTHR48111">
    <property type="entry name" value="REGULATOR OF RPOS"/>
    <property type="match status" value="1"/>
</dbReference>
<dbReference type="InterPro" id="IPR036388">
    <property type="entry name" value="WH-like_DNA-bd_sf"/>
</dbReference>
<feature type="domain" description="OmpR/PhoB-type" evidence="9">
    <location>
        <begin position="153"/>
        <end position="251"/>
    </location>
</feature>
<feature type="DNA-binding region" description="OmpR/PhoB-type" evidence="7">
    <location>
        <begin position="153"/>
        <end position="251"/>
    </location>
</feature>
<proteinExistence type="predicted"/>
<dbReference type="InterPro" id="IPR011006">
    <property type="entry name" value="CheY-like_superfamily"/>
</dbReference>
<evidence type="ECO:0000256" key="1">
    <source>
        <dbReference type="ARBA" id="ARBA00022553"/>
    </source>
</evidence>
<evidence type="ECO:0000256" key="7">
    <source>
        <dbReference type="PROSITE-ProRule" id="PRU01091"/>
    </source>
</evidence>
<dbReference type="PROSITE" id="PS50110">
    <property type="entry name" value="RESPONSE_REGULATORY"/>
    <property type="match status" value="1"/>
</dbReference>
<dbReference type="SMART" id="SM00862">
    <property type="entry name" value="Trans_reg_C"/>
    <property type="match status" value="1"/>
</dbReference>